<feature type="compositionally biased region" description="Polar residues" evidence="1">
    <location>
        <begin position="130"/>
        <end position="142"/>
    </location>
</feature>
<evidence type="ECO:0000259" key="2">
    <source>
        <dbReference type="Pfam" id="PF00294"/>
    </source>
</evidence>
<feature type="region of interest" description="Disordered" evidence="1">
    <location>
        <begin position="79"/>
        <end position="151"/>
    </location>
</feature>
<organism evidence="3 4">
    <name type="scientific">Streptomyces gottesmaniae</name>
    <dbReference type="NCBI Taxonomy" id="3075518"/>
    <lineage>
        <taxon>Bacteria</taxon>
        <taxon>Bacillati</taxon>
        <taxon>Actinomycetota</taxon>
        <taxon>Actinomycetes</taxon>
        <taxon>Kitasatosporales</taxon>
        <taxon>Streptomycetaceae</taxon>
        <taxon>Streptomyces</taxon>
    </lineage>
</organism>
<keyword evidence="4" id="KW-1185">Reference proteome</keyword>
<feature type="compositionally biased region" description="Low complexity" evidence="1">
    <location>
        <begin position="109"/>
        <end position="119"/>
    </location>
</feature>
<dbReference type="Pfam" id="PF00294">
    <property type="entry name" value="PfkB"/>
    <property type="match status" value="1"/>
</dbReference>
<evidence type="ECO:0000256" key="1">
    <source>
        <dbReference type="SAM" id="MobiDB-lite"/>
    </source>
</evidence>
<feature type="region of interest" description="Disordered" evidence="1">
    <location>
        <begin position="1"/>
        <end position="66"/>
    </location>
</feature>
<feature type="compositionally biased region" description="Polar residues" evidence="1">
    <location>
        <begin position="47"/>
        <end position="56"/>
    </location>
</feature>
<reference evidence="3" key="1">
    <citation type="submission" date="2024-05" db="EMBL/GenBank/DDBJ databases">
        <title>30 novel species of actinomycetes from the DSMZ collection.</title>
        <authorList>
            <person name="Nouioui I."/>
        </authorList>
    </citation>
    <scope>NUCLEOTIDE SEQUENCE</scope>
    <source>
        <strain evidence="3">DSM 3412</strain>
    </source>
</reference>
<feature type="compositionally biased region" description="Basic and acidic residues" evidence="1">
    <location>
        <begin position="92"/>
        <end position="104"/>
    </location>
</feature>
<name>A0ABU2YY14_9ACTN</name>
<dbReference type="SUPFAM" id="SSF53613">
    <property type="entry name" value="Ribokinase-like"/>
    <property type="match status" value="1"/>
</dbReference>
<evidence type="ECO:0000313" key="4">
    <source>
        <dbReference type="Proteomes" id="UP001180737"/>
    </source>
</evidence>
<comment type="caution">
    <text evidence="3">The sequence shown here is derived from an EMBL/GenBank/DDBJ whole genome shotgun (WGS) entry which is preliminary data.</text>
</comment>
<dbReference type="EMBL" id="JAVRFJ010000013">
    <property type="protein sequence ID" value="MDT0569116.1"/>
    <property type="molecule type" value="Genomic_DNA"/>
</dbReference>
<proteinExistence type="predicted"/>
<keyword evidence="3" id="KW-0418">Kinase</keyword>
<dbReference type="Gene3D" id="3.40.1190.20">
    <property type="match status" value="1"/>
</dbReference>
<dbReference type="GO" id="GO:0016301">
    <property type="term" value="F:kinase activity"/>
    <property type="evidence" value="ECO:0007669"/>
    <property type="project" value="UniProtKB-KW"/>
</dbReference>
<evidence type="ECO:0000313" key="3">
    <source>
        <dbReference type="EMBL" id="MDT0569116.1"/>
    </source>
</evidence>
<dbReference type="Proteomes" id="UP001180737">
    <property type="component" value="Unassembled WGS sequence"/>
</dbReference>
<gene>
    <name evidence="3" type="ORF">RM704_16825</name>
</gene>
<accession>A0ABU2YY14</accession>
<protein>
    <submittedName>
        <fullName evidence="3">PfkB family carbohydrate kinase</fullName>
    </submittedName>
</protein>
<feature type="domain" description="Carbohydrate kinase PfkB" evidence="2">
    <location>
        <begin position="69"/>
        <end position="124"/>
    </location>
</feature>
<sequence>MDLVEPDVCPRRPTKPHPAPDRHHPGARASRRRGRHGPPSKPHGTRATPSASTSRLIASDGLTDRADRRREAVDVVGAGDAFVAGHLSGILHRADRADRPDRPARLGRAVTTAAFAVATRGDREGPPRGRSSTWGTSPTARSSAEPAGSGG</sequence>
<dbReference type="RefSeq" id="WP_311590743.1">
    <property type="nucleotide sequence ID" value="NZ_JAVRFJ010000013.1"/>
</dbReference>
<dbReference type="InterPro" id="IPR011611">
    <property type="entry name" value="PfkB_dom"/>
</dbReference>
<feature type="compositionally biased region" description="Basic residues" evidence="1">
    <location>
        <begin position="25"/>
        <end position="38"/>
    </location>
</feature>
<dbReference type="InterPro" id="IPR029056">
    <property type="entry name" value="Ribokinase-like"/>
</dbReference>
<keyword evidence="3" id="KW-0808">Transferase</keyword>